<feature type="domain" description="Carbohydrate kinase PfkB" evidence="1">
    <location>
        <begin position="135"/>
        <end position="266"/>
    </location>
</feature>
<keyword evidence="2" id="KW-0808">Transferase</keyword>
<dbReference type="AlphaFoldDB" id="A0A5S8ZHZ2"/>
<dbReference type="GO" id="GO:0016301">
    <property type="term" value="F:kinase activity"/>
    <property type="evidence" value="ECO:0007669"/>
    <property type="project" value="UniProtKB-KW"/>
</dbReference>
<dbReference type="EMBL" id="KY682079">
    <property type="protein sequence ID" value="AVW82921.1"/>
    <property type="molecule type" value="Genomic_DNA"/>
</dbReference>
<dbReference type="InterPro" id="IPR029056">
    <property type="entry name" value="Ribokinase-like"/>
</dbReference>
<evidence type="ECO:0000259" key="1">
    <source>
        <dbReference type="Pfam" id="PF00294"/>
    </source>
</evidence>
<evidence type="ECO:0000313" key="2">
    <source>
        <dbReference type="EMBL" id="AVW82921.1"/>
    </source>
</evidence>
<reference evidence="2" key="1">
    <citation type="journal article" date="2019" name="Appl. Environ. Microbiol.">
        <title>Comparative investigation into formycin A and pyrazofurin A biosynthesis reveals branch pathways for the construction of C-nucleoside scaffolds.</title>
        <authorList>
            <person name="Zhang M."/>
            <person name="Zhang P."/>
            <person name="Xu G."/>
            <person name="Zhou W."/>
            <person name="Gao Y."/>
            <person name="Gong R."/>
            <person name="Cai Y.S."/>
            <person name="Cong H."/>
            <person name="Deng Z."/>
            <person name="Price N.P.J."/>
            <person name="Mao X."/>
            <person name="Chen W."/>
        </authorList>
    </citation>
    <scope>NUCLEOTIDE SEQUENCE</scope>
    <source>
        <strain evidence="2">ATCC 21072</strain>
    </source>
</reference>
<keyword evidence="2" id="KW-0418">Kinase</keyword>
<gene>
    <name evidence="2" type="primary">focX</name>
</gene>
<dbReference type="InterPro" id="IPR011611">
    <property type="entry name" value="PfkB_dom"/>
</dbReference>
<protein>
    <submittedName>
        <fullName evidence="2">6-phosphofructokinase</fullName>
    </submittedName>
</protein>
<organism evidence="2">
    <name type="scientific">Nocardia interforma ATCC 21072</name>
    <dbReference type="NCBI Taxonomy" id="1311815"/>
    <lineage>
        <taxon>Bacteria</taxon>
        <taxon>Bacillati</taxon>
        <taxon>Actinomycetota</taxon>
        <taxon>Actinomycetes</taxon>
        <taxon>Mycobacteriales</taxon>
        <taxon>Nocardiaceae</taxon>
        <taxon>Nocardia</taxon>
    </lineage>
</organism>
<dbReference type="Pfam" id="PF00294">
    <property type="entry name" value="PfkB"/>
    <property type="match status" value="1"/>
</dbReference>
<dbReference type="SUPFAM" id="SSF53613">
    <property type="entry name" value="Ribokinase-like"/>
    <property type="match status" value="1"/>
</dbReference>
<sequence>MLIGTVALDFLHEGPLGKGLPPATLRWGGVLNNVACALGARDREPVLITADYTGELRGAVAAHLADNDVTWAPASVRSPLPVFHAELVDGSVADMHFLGQEALDSLTPEVLGEQLRAELAGASVLVAATDGEIDTLAWLAEAAGDVPYWLLSADPREVGKLVPRGRRAGLVALNVRELSLWASAELPDDRAVEDAARALAGDEGHVVVTLGEHGSLVVGPDVVARHSLTDALGDIVTVGAGDVHFACLLDAWLQGADWKAALAHAAEHTTAYLNALQCNEQPYRSLRG</sequence>
<dbReference type="Gene3D" id="3.40.1190.20">
    <property type="match status" value="1"/>
</dbReference>
<accession>A0A5S8ZHZ2</accession>
<name>A0A5S8ZHZ2_9NOCA</name>
<proteinExistence type="predicted"/>